<name>A0A6A6DAH8_9PEZI</name>
<evidence type="ECO:0000256" key="1">
    <source>
        <dbReference type="SAM" id="MobiDB-lite"/>
    </source>
</evidence>
<protein>
    <submittedName>
        <fullName evidence="2">Uncharacterized protein</fullName>
    </submittedName>
</protein>
<reference evidence="2" key="1">
    <citation type="journal article" date="2020" name="Stud. Mycol.">
        <title>101 Dothideomycetes genomes: a test case for predicting lifestyles and emergence of pathogens.</title>
        <authorList>
            <person name="Haridas S."/>
            <person name="Albert R."/>
            <person name="Binder M."/>
            <person name="Bloem J."/>
            <person name="Labutti K."/>
            <person name="Salamov A."/>
            <person name="Andreopoulos B."/>
            <person name="Baker S."/>
            <person name="Barry K."/>
            <person name="Bills G."/>
            <person name="Bluhm B."/>
            <person name="Cannon C."/>
            <person name="Castanera R."/>
            <person name="Culley D."/>
            <person name="Daum C."/>
            <person name="Ezra D."/>
            <person name="Gonzalez J."/>
            <person name="Henrissat B."/>
            <person name="Kuo A."/>
            <person name="Liang C."/>
            <person name="Lipzen A."/>
            <person name="Lutzoni F."/>
            <person name="Magnuson J."/>
            <person name="Mondo S."/>
            <person name="Nolan M."/>
            <person name="Ohm R."/>
            <person name="Pangilinan J."/>
            <person name="Park H.-J."/>
            <person name="Ramirez L."/>
            <person name="Alfaro M."/>
            <person name="Sun H."/>
            <person name="Tritt A."/>
            <person name="Yoshinaga Y."/>
            <person name="Zwiers L.-H."/>
            <person name="Turgeon B."/>
            <person name="Goodwin S."/>
            <person name="Spatafora J."/>
            <person name="Crous P."/>
            <person name="Grigoriev I."/>
        </authorList>
    </citation>
    <scope>NUCLEOTIDE SEQUENCE</scope>
    <source>
        <strain evidence="2">CBS 207.26</strain>
    </source>
</reference>
<sequence length="328" mass="38138">MPPYKKRKTGNNSSASTREDDSNSGPHKSDKEGRDVETIPPYEYVCIHRPYFDWEAEYRVTEDEDEEGGVYKKLIKEKEATGNIFQPSTRHKEWKWIMLWEGWTTLCDFKRKVNFCDPDNFGMHIYNDWKGYGVTEAVENLLTAFDGALKKKDENMCFQAWAIVSSIAHWLNDDVDRGMDFIRELNPDSKFLDLPIIISSFLEWSDDLEKYGIEDDAIFWRSHAVEYFTKAALDPSKGVFGTDKLLEKLKEAEDGYEEDTTGRSERDPWAWGKKLRRYKKSFGLRIGGSSYDITKMTRKERAKYAFDGKDLLKDISEKDIKQGNLALA</sequence>
<proteinExistence type="predicted"/>
<gene>
    <name evidence="2" type="ORF">K469DRAFT_756227</name>
</gene>
<organism evidence="2 3">
    <name type="scientific">Zopfia rhizophila CBS 207.26</name>
    <dbReference type="NCBI Taxonomy" id="1314779"/>
    <lineage>
        <taxon>Eukaryota</taxon>
        <taxon>Fungi</taxon>
        <taxon>Dikarya</taxon>
        <taxon>Ascomycota</taxon>
        <taxon>Pezizomycotina</taxon>
        <taxon>Dothideomycetes</taxon>
        <taxon>Dothideomycetes incertae sedis</taxon>
        <taxon>Zopfiaceae</taxon>
        <taxon>Zopfia</taxon>
    </lineage>
</organism>
<dbReference type="Proteomes" id="UP000800200">
    <property type="component" value="Unassembled WGS sequence"/>
</dbReference>
<feature type="region of interest" description="Disordered" evidence="1">
    <location>
        <begin position="1"/>
        <end position="35"/>
    </location>
</feature>
<evidence type="ECO:0000313" key="3">
    <source>
        <dbReference type="Proteomes" id="UP000800200"/>
    </source>
</evidence>
<evidence type="ECO:0000313" key="2">
    <source>
        <dbReference type="EMBL" id="KAF2175498.1"/>
    </source>
</evidence>
<accession>A0A6A6DAH8</accession>
<feature type="compositionally biased region" description="Basic and acidic residues" evidence="1">
    <location>
        <begin position="17"/>
        <end position="35"/>
    </location>
</feature>
<keyword evidence="3" id="KW-1185">Reference proteome</keyword>
<dbReference type="EMBL" id="ML994731">
    <property type="protein sequence ID" value="KAF2175498.1"/>
    <property type="molecule type" value="Genomic_DNA"/>
</dbReference>
<dbReference type="OrthoDB" id="10037289at2759"/>
<dbReference type="AlphaFoldDB" id="A0A6A6DAH8"/>